<dbReference type="Pfam" id="PF11008">
    <property type="entry name" value="DUF2846"/>
    <property type="match status" value="1"/>
</dbReference>
<evidence type="ECO:0000259" key="2">
    <source>
        <dbReference type="Pfam" id="PF11008"/>
    </source>
</evidence>
<feature type="chain" id="PRO_5046233752" evidence="1">
    <location>
        <begin position="21"/>
        <end position="148"/>
    </location>
</feature>
<gene>
    <name evidence="3" type="ORF">QM524_06515</name>
</gene>
<dbReference type="RefSeq" id="WP_283343946.1">
    <property type="nucleotide sequence ID" value="NZ_JASHIF010000004.1"/>
</dbReference>
<dbReference type="InterPro" id="IPR022548">
    <property type="entry name" value="DUF2846"/>
</dbReference>
<proteinExistence type="predicted"/>
<keyword evidence="1" id="KW-0732">Signal</keyword>
<reference evidence="3 4" key="1">
    <citation type="submission" date="2023-05" db="EMBL/GenBank/DDBJ databases">
        <title>Novel species of genus Flectobacillus isolated from stream in China.</title>
        <authorList>
            <person name="Lu H."/>
        </authorList>
    </citation>
    <scope>NUCLEOTIDE SEQUENCE [LARGE SCALE GENOMIC DNA]</scope>
    <source>
        <strain evidence="3 4">KCTC 42575</strain>
    </source>
</reference>
<evidence type="ECO:0000313" key="4">
    <source>
        <dbReference type="Proteomes" id="UP001236507"/>
    </source>
</evidence>
<protein>
    <submittedName>
        <fullName evidence="3">DUF2846 domain-containing protein</fullName>
    </submittedName>
</protein>
<comment type="caution">
    <text evidence="3">The sequence shown here is derived from an EMBL/GenBank/DDBJ whole genome shotgun (WGS) entry which is preliminary data.</text>
</comment>
<evidence type="ECO:0000256" key="1">
    <source>
        <dbReference type="SAM" id="SignalP"/>
    </source>
</evidence>
<accession>A0ABT6Y5N4</accession>
<keyword evidence="4" id="KW-1185">Reference proteome</keyword>
<feature type="signal peptide" evidence="1">
    <location>
        <begin position="1"/>
        <end position="20"/>
    </location>
</feature>
<name>A0ABT6Y5N4_9BACT</name>
<organism evidence="3 4">
    <name type="scientific">Flectobacillus roseus</name>
    <dbReference type="NCBI Taxonomy" id="502259"/>
    <lineage>
        <taxon>Bacteria</taxon>
        <taxon>Pseudomonadati</taxon>
        <taxon>Bacteroidota</taxon>
        <taxon>Cytophagia</taxon>
        <taxon>Cytophagales</taxon>
        <taxon>Flectobacillaceae</taxon>
        <taxon>Flectobacillus</taxon>
    </lineage>
</organism>
<dbReference type="Proteomes" id="UP001236507">
    <property type="component" value="Unassembled WGS sequence"/>
</dbReference>
<sequence>MKKTLVACLLILGFSTCSFGQDQNPLPIASSSPDSATVVFYRGSQLWRALVNFTIRANGVELCRLSNNRYLVYRTVPQKCTFTNVAGGLNIPDKEKLQIDLEGGKVYYVQCDIKSGLFTDRMEMTEVMESTARRKMVGVMPDHCNGTK</sequence>
<feature type="domain" description="DUF2846" evidence="2">
    <location>
        <begin position="34"/>
        <end position="116"/>
    </location>
</feature>
<evidence type="ECO:0000313" key="3">
    <source>
        <dbReference type="EMBL" id="MDI9858852.1"/>
    </source>
</evidence>
<dbReference type="EMBL" id="JASHIF010000004">
    <property type="protein sequence ID" value="MDI9858852.1"/>
    <property type="molecule type" value="Genomic_DNA"/>
</dbReference>